<dbReference type="RefSeq" id="YP_010797912.1">
    <property type="nucleotide sequence ID" value="NC_076252.1"/>
</dbReference>
<evidence type="ECO:0000313" key="1">
    <source>
        <dbReference type="EMBL" id="QBP37050.1"/>
    </source>
</evidence>
<dbReference type="InterPro" id="IPR057000">
    <property type="entry name" value="Smaco_capsid"/>
</dbReference>
<organism evidence="1 2">
    <name type="scientific">Porcine associated porprismacovirus</name>
    <dbReference type="NCBI Taxonomy" id="2496634"/>
    <lineage>
        <taxon>Viruses</taxon>
        <taxon>Monodnaviria</taxon>
        <taxon>Shotokuvirae</taxon>
        <taxon>Cressdnaviricota</taxon>
        <taxon>Arfiviricetes</taxon>
        <taxon>Cremevirales</taxon>
        <taxon>Smacoviridae</taxon>
        <taxon>Porprismacovirus</taxon>
    </lineage>
</organism>
<accession>A0A482JVG6</accession>
<dbReference type="EMBL" id="MH500284">
    <property type="protein sequence ID" value="QBP37050.1"/>
    <property type="molecule type" value="Genomic_DNA"/>
</dbReference>
<reference evidence="1 2" key="1">
    <citation type="submission" date="2018-06" db="EMBL/GenBank/DDBJ databases">
        <title>CRESS-DNA (Smacoviridae) genomes identified in human, pigs, wild boar, rats and goat.</title>
        <authorList>
            <person name="Ashworth J.L."/>
        </authorList>
    </citation>
    <scope>NUCLEOTIDE SEQUENCE [LARGE SCALE GENOMIC DNA]</scope>
    <source>
        <strain evidence="1">17668x35_2540</strain>
    </source>
</reference>
<keyword evidence="2" id="KW-1185">Reference proteome</keyword>
<dbReference type="Pfam" id="PF23784">
    <property type="entry name" value="Smaco_capsid"/>
    <property type="match status" value="1"/>
</dbReference>
<dbReference type="KEGG" id="vg:80535910"/>
<dbReference type="GeneID" id="80535910"/>
<protein>
    <submittedName>
        <fullName evidence="1">Capsid protein</fullName>
    </submittedName>
</protein>
<sequence>MVFTYRIQKWSDIETSTTGITMLNIGVSGTEILHRCQPFLSAFKRYRVVGVKVSLIPASTLPADPSQISFETGENSVNPSDMMNVGLIRYTNGEAFPYYKELTQTVSAGADFAETGMQTYFNMMMDRRWSKFGLQRGVSRFFRPKIYDDGLPIQSICPDENISFIKSDNNTYTVKNYQMYPWLDSTNNPNASVSFRNGDQPPLGTAGNGIFGTSNSWRVQSGRLKNLGWMATDTAHVGQYITGANQPIGDGDSRLVGFNTFPFINMGRIILPRAMKTKFAFRVVETIIVQFREPVNISLQNASHLRYLADRGLYTSGDVPTTPQDVKPTPFVGGNQI</sequence>
<gene>
    <name evidence="1" type="primary">CP</name>
</gene>
<evidence type="ECO:0000313" key="2">
    <source>
        <dbReference type="Proteomes" id="UP000680386"/>
    </source>
</evidence>
<dbReference type="Proteomes" id="UP000680386">
    <property type="component" value="Segment"/>
</dbReference>
<name>A0A482JVG6_9VIRU</name>
<proteinExistence type="predicted"/>